<protein>
    <submittedName>
        <fullName evidence="2">60S ribosomal protein L17</fullName>
    </submittedName>
</protein>
<feature type="region of interest" description="Disordered" evidence="1">
    <location>
        <begin position="46"/>
        <end position="66"/>
    </location>
</feature>
<gene>
    <name evidence="2" type="ORF">D623_10016236</name>
</gene>
<dbReference type="EMBL" id="KE164164">
    <property type="protein sequence ID" value="EPQ15609.1"/>
    <property type="molecule type" value="Genomic_DNA"/>
</dbReference>
<dbReference type="Gene3D" id="3.90.470.10">
    <property type="entry name" value="Ribosomal protein L22/L17"/>
    <property type="match status" value="1"/>
</dbReference>
<name>S7NE24_MYOBR</name>
<keyword evidence="2" id="KW-0687">Ribonucleoprotein</keyword>
<sequence length="66" mass="7713">MHIRKVTKHLKDATLQKQCVPFRHYNGGVGSERILPEKELIGHKTEEEAAQKKKISQKKQKFMVQE</sequence>
<evidence type="ECO:0000313" key="3">
    <source>
        <dbReference type="Proteomes" id="UP000052978"/>
    </source>
</evidence>
<dbReference type="InterPro" id="IPR036394">
    <property type="entry name" value="Ribosomal_uL22_sf"/>
</dbReference>
<dbReference type="SUPFAM" id="SSF54843">
    <property type="entry name" value="Ribosomal protein L22"/>
    <property type="match status" value="1"/>
</dbReference>
<reference evidence="2 3" key="1">
    <citation type="journal article" date="2013" name="Nat. Commun.">
        <title>Genome analysis reveals insights into physiology and longevity of the Brandt's bat Myotis brandtii.</title>
        <authorList>
            <person name="Seim I."/>
            <person name="Fang X."/>
            <person name="Xiong Z."/>
            <person name="Lobanov A.V."/>
            <person name="Huang Z."/>
            <person name="Ma S."/>
            <person name="Feng Y."/>
            <person name="Turanov A.A."/>
            <person name="Zhu Y."/>
            <person name="Lenz T.L."/>
            <person name="Gerashchenko M.V."/>
            <person name="Fan D."/>
            <person name="Hee Yim S."/>
            <person name="Yao X."/>
            <person name="Jordan D."/>
            <person name="Xiong Y."/>
            <person name="Ma Y."/>
            <person name="Lyapunov A.N."/>
            <person name="Chen G."/>
            <person name="Kulakova O.I."/>
            <person name="Sun Y."/>
            <person name="Lee S.G."/>
            <person name="Bronson R.T."/>
            <person name="Moskalev A.A."/>
            <person name="Sunyaev S.R."/>
            <person name="Zhang G."/>
            <person name="Krogh A."/>
            <person name="Wang J."/>
            <person name="Gladyshev V.N."/>
        </authorList>
    </citation>
    <scope>NUCLEOTIDE SEQUENCE [LARGE SCALE GENOMIC DNA]</scope>
</reference>
<evidence type="ECO:0000313" key="2">
    <source>
        <dbReference type="EMBL" id="EPQ15609.1"/>
    </source>
</evidence>
<accession>S7NE24</accession>
<dbReference type="AlphaFoldDB" id="S7NE24"/>
<dbReference type="GO" id="GO:0006412">
    <property type="term" value="P:translation"/>
    <property type="evidence" value="ECO:0007669"/>
    <property type="project" value="InterPro"/>
</dbReference>
<proteinExistence type="predicted"/>
<dbReference type="GO" id="GO:0005840">
    <property type="term" value="C:ribosome"/>
    <property type="evidence" value="ECO:0007669"/>
    <property type="project" value="UniProtKB-KW"/>
</dbReference>
<organism evidence="2 3">
    <name type="scientific">Myotis brandtii</name>
    <name type="common">Brandt's bat</name>
    <dbReference type="NCBI Taxonomy" id="109478"/>
    <lineage>
        <taxon>Eukaryota</taxon>
        <taxon>Metazoa</taxon>
        <taxon>Chordata</taxon>
        <taxon>Craniata</taxon>
        <taxon>Vertebrata</taxon>
        <taxon>Euteleostomi</taxon>
        <taxon>Mammalia</taxon>
        <taxon>Eutheria</taxon>
        <taxon>Laurasiatheria</taxon>
        <taxon>Chiroptera</taxon>
        <taxon>Yangochiroptera</taxon>
        <taxon>Vespertilionidae</taxon>
        <taxon>Myotis</taxon>
    </lineage>
</organism>
<feature type="compositionally biased region" description="Basic residues" evidence="1">
    <location>
        <begin position="52"/>
        <end position="66"/>
    </location>
</feature>
<evidence type="ECO:0000256" key="1">
    <source>
        <dbReference type="SAM" id="MobiDB-lite"/>
    </source>
</evidence>
<keyword evidence="3" id="KW-1185">Reference proteome</keyword>
<dbReference type="GO" id="GO:0003735">
    <property type="term" value="F:structural constituent of ribosome"/>
    <property type="evidence" value="ECO:0007669"/>
    <property type="project" value="InterPro"/>
</dbReference>
<keyword evidence="2" id="KW-0689">Ribosomal protein</keyword>
<dbReference type="Proteomes" id="UP000052978">
    <property type="component" value="Unassembled WGS sequence"/>
</dbReference>